<dbReference type="SUPFAM" id="SSF103473">
    <property type="entry name" value="MFS general substrate transporter"/>
    <property type="match status" value="1"/>
</dbReference>
<keyword evidence="5 8" id="KW-1133">Transmembrane helix</keyword>
<dbReference type="CDD" id="cd17502">
    <property type="entry name" value="MFS_Azr1_MDR_like"/>
    <property type="match status" value="1"/>
</dbReference>
<dbReference type="GO" id="GO:0022857">
    <property type="term" value="F:transmembrane transporter activity"/>
    <property type="evidence" value="ECO:0007669"/>
    <property type="project" value="InterPro"/>
</dbReference>
<sequence>MSSNIKDMATTSNEAKTHNGREEKAKPGATWKANEEHILPENRLPLVLSGMMLCLFLAALDQTIVATALPTIVSHLGGGSKYSWVGTAYLLTSATLSPFYGKISDITGRKPILYSGILIFLIGSALCGAAQSMDWLIAARALQGIGGGGLIQMINITLSDIVSLQDRGKYGGLLGATWALASVIGPLMGGALTDHVSWRWCFFINLPTGGVGGLVLFFFLNLNPRRGKTLREHIAEFDFAGLFLITAGILCVLFGFNESEKGWNRASTIALLVIGGVLLVIAGINEIMTKRSPIIPPRLFKTRTTAVLLITTFLHAIAFFSGAYYLPLYYQVLGASATGAGIAMLPYSLSSALASAGAGMFVSRTGAYRTLIWASFAIFTLGMGLMTRLNGTSSTAVKEIFPLITALGLGPLFQVPLIALQAAMPLKDMAASTSTFGFLRSLGGTVGISIGQAIYSSVLNKKVRNFTNLSLDTSPGGLSESVRKLKTISDPALKAQVIDAYARSISTVWIVMTPIVGVSFILVLGMRRYTLQRTTVRSGAKEDDENAKETLDIEKGREEANEHDDDNEKMKESVDDEKITEMARDSDEARTASVVRPMTGTTIDGGTVTRPTTGTTVGGGSALAVRAGCTGLVMPSEHTYQLQPAPPPLPYAPSQHKSCPSCYALVLVPEFDAPATCPNCREQVLLRAAQAQNNSARHLRDQDFAFAPRDPPSNLHATRPALIPGLCSPPTSPVPPPSPLPVVAPPRLESHTEFIKPHTHPPEGKSPLPTTIHSPAPILCPPHSPEPHDQHPAAAVASYIPDPLSDITRIRMRTRANRCLYPGATFQGTQKSGRNSYDVTVTIVDVDFATSFLCGYLCIRGLTDDWPELTTYFDAEIIGSRHGFLTQNWGASENEDLVHWSRFPAFRQIKHEAKRPRLTIDDRDRGAVFMRWKEKFLVPDHRVHDINGASFAGFYYVCVDFNPAATASSNTVCDVVTDDERGGRKQQRTRRGSNTKKTSVTRSPASPVPYAAPVATMSGFYYHQNSEPYQQLSLSHVPETCSSSFEFR</sequence>
<feature type="transmembrane region" description="Helical" evidence="8">
    <location>
        <begin position="234"/>
        <end position="256"/>
    </location>
</feature>
<feature type="compositionally biased region" description="Low complexity" evidence="7">
    <location>
        <begin position="605"/>
        <end position="615"/>
    </location>
</feature>
<evidence type="ECO:0000313" key="11">
    <source>
        <dbReference type="Proteomes" id="UP000629468"/>
    </source>
</evidence>
<feature type="transmembrane region" description="Helical" evidence="8">
    <location>
        <begin position="400"/>
        <end position="424"/>
    </location>
</feature>
<dbReference type="PANTHER" id="PTHR23501">
    <property type="entry name" value="MAJOR FACILITATOR SUPERFAMILY"/>
    <property type="match status" value="1"/>
</dbReference>
<evidence type="ECO:0000256" key="3">
    <source>
        <dbReference type="ARBA" id="ARBA00022448"/>
    </source>
</evidence>
<feature type="transmembrane region" description="Helical" evidence="8">
    <location>
        <begin position="170"/>
        <end position="191"/>
    </location>
</feature>
<feature type="compositionally biased region" description="Basic and acidic residues" evidence="7">
    <location>
        <begin position="15"/>
        <end position="26"/>
    </location>
</feature>
<feature type="transmembrane region" description="Helical" evidence="8">
    <location>
        <begin position="112"/>
        <end position="131"/>
    </location>
</feature>
<evidence type="ECO:0000256" key="7">
    <source>
        <dbReference type="SAM" id="MobiDB-lite"/>
    </source>
</evidence>
<dbReference type="InterPro" id="IPR020846">
    <property type="entry name" value="MFS_dom"/>
</dbReference>
<feature type="region of interest" description="Disordered" evidence="7">
    <location>
        <begin position="598"/>
        <end position="619"/>
    </location>
</feature>
<feature type="transmembrane region" description="Helical" evidence="8">
    <location>
        <begin position="137"/>
        <end position="158"/>
    </location>
</feature>
<comment type="similarity">
    <text evidence="2">Belongs to the major facilitator superfamily.</text>
</comment>
<feature type="region of interest" description="Disordered" evidence="7">
    <location>
        <begin position="1"/>
        <end position="32"/>
    </location>
</feature>
<evidence type="ECO:0000256" key="8">
    <source>
        <dbReference type="SAM" id="Phobius"/>
    </source>
</evidence>
<dbReference type="Gene3D" id="1.20.1720.10">
    <property type="entry name" value="Multidrug resistance protein D"/>
    <property type="match status" value="1"/>
</dbReference>
<keyword evidence="6 8" id="KW-0472">Membrane</keyword>
<accession>A0A8H7KIP0</accession>
<dbReference type="FunFam" id="1.20.1720.10:FF:000013">
    <property type="entry name" value="Related to multidrug resistance proteins"/>
    <property type="match status" value="1"/>
</dbReference>
<evidence type="ECO:0000313" key="10">
    <source>
        <dbReference type="EMBL" id="KAF7778582.1"/>
    </source>
</evidence>
<feature type="transmembrane region" description="Helical" evidence="8">
    <location>
        <begin position="46"/>
        <end position="70"/>
    </location>
</feature>
<feature type="transmembrane region" description="Helical" evidence="8">
    <location>
        <begin position="436"/>
        <end position="455"/>
    </location>
</feature>
<dbReference type="AlphaFoldDB" id="A0A8H7KIP0"/>
<dbReference type="PANTHER" id="PTHR23501:SF102">
    <property type="entry name" value="DRUG TRANSPORTER, PUTATIVE (AFU_ORTHOLOGUE AFUA_3G08530)-RELATED"/>
    <property type="match status" value="1"/>
</dbReference>
<keyword evidence="3" id="KW-0813">Transport</keyword>
<evidence type="ECO:0000256" key="1">
    <source>
        <dbReference type="ARBA" id="ARBA00004127"/>
    </source>
</evidence>
<feature type="region of interest" description="Disordered" evidence="7">
    <location>
        <begin position="535"/>
        <end position="574"/>
    </location>
</feature>
<feature type="compositionally biased region" description="Basic and acidic residues" evidence="7">
    <location>
        <begin position="547"/>
        <end position="574"/>
    </location>
</feature>
<feature type="transmembrane region" description="Helical" evidence="8">
    <location>
        <begin position="500"/>
        <end position="524"/>
    </location>
</feature>
<dbReference type="InterPro" id="IPR036259">
    <property type="entry name" value="MFS_trans_sf"/>
</dbReference>
<gene>
    <name evidence="10" type="ORF">Agabi119p4_2927</name>
</gene>
<dbReference type="InterPro" id="IPR011701">
    <property type="entry name" value="MFS"/>
</dbReference>
<feature type="transmembrane region" description="Helical" evidence="8">
    <location>
        <begin position="82"/>
        <end position="100"/>
    </location>
</feature>
<dbReference type="Proteomes" id="UP000629468">
    <property type="component" value="Unassembled WGS sequence"/>
</dbReference>
<comment type="caution">
    <text evidence="10">The sequence shown here is derived from an EMBL/GenBank/DDBJ whole genome shotgun (WGS) entry which is preliminary data.</text>
</comment>
<dbReference type="Pfam" id="PF09783">
    <property type="entry name" value="Vac_ImportDeg"/>
    <property type="match status" value="1"/>
</dbReference>
<dbReference type="EMBL" id="JABXXO010000004">
    <property type="protein sequence ID" value="KAF7778582.1"/>
    <property type="molecule type" value="Genomic_DNA"/>
</dbReference>
<feature type="region of interest" description="Disordered" evidence="7">
    <location>
        <begin position="978"/>
        <end position="1008"/>
    </location>
</feature>
<evidence type="ECO:0000256" key="5">
    <source>
        <dbReference type="ARBA" id="ARBA00022989"/>
    </source>
</evidence>
<feature type="transmembrane region" description="Helical" evidence="8">
    <location>
        <begin position="306"/>
        <end position="326"/>
    </location>
</feature>
<dbReference type="PROSITE" id="PS50850">
    <property type="entry name" value="MFS"/>
    <property type="match status" value="1"/>
</dbReference>
<evidence type="ECO:0000256" key="6">
    <source>
        <dbReference type="ARBA" id="ARBA00023136"/>
    </source>
</evidence>
<evidence type="ECO:0000256" key="4">
    <source>
        <dbReference type="ARBA" id="ARBA00022692"/>
    </source>
</evidence>
<dbReference type="GO" id="GO:0012505">
    <property type="term" value="C:endomembrane system"/>
    <property type="evidence" value="ECO:0007669"/>
    <property type="project" value="UniProtKB-SubCell"/>
</dbReference>
<reference evidence="10 11" key="1">
    <citation type="journal article" name="Sci. Rep.">
        <title>Telomere-to-telomere assembled and centromere annotated genomes of the two main subspecies of the button mushroom Agaricus bisporus reveal especially polymorphic chromosome ends.</title>
        <authorList>
            <person name="Sonnenberg A.S.M."/>
            <person name="Sedaghat-Telgerd N."/>
            <person name="Lavrijssen B."/>
            <person name="Ohm R.A."/>
            <person name="Hendrickx P.M."/>
            <person name="Scholtmeijer K."/>
            <person name="Baars J.J.P."/>
            <person name="van Peer A."/>
        </authorList>
    </citation>
    <scope>NUCLEOTIDE SEQUENCE [LARGE SCALE GENOMIC DNA]</scope>
    <source>
        <strain evidence="10 11">H119_p4</strain>
    </source>
</reference>
<protein>
    <recommendedName>
        <fullName evidence="9">Major facilitator superfamily (MFS) profile domain-containing protein</fullName>
    </recommendedName>
</protein>
<feature type="domain" description="Major facilitator superfamily (MFS) profile" evidence="9">
    <location>
        <begin position="47"/>
        <end position="531"/>
    </location>
</feature>
<feature type="transmembrane region" description="Helical" evidence="8">
    <location>
        <begin position="366"/>
        <end position="388"/>
    </location>
</feature>
<comment type="subcellular location">
    <subcellularLocation>
        <location evidence="1">Endomembrane system</location>
        <topology evidence="1">Multi-pass membrane protein</topology>
    </subcellularLocation>
</comment>
<dbReference type="InterPro" id="IPR018618">
    <property type="entry name" value="GID4/10-like"/>
</dbReference>
<keyword evidence="4 8" id="KW-0812">Transmembrane</keyword>
<evidence type="ECO:0000256" key="2">
    <source>
        <dbReference type="ARBA" id="ARBA00008335"/>
    </source>
</evidence>
<feature type="compositionally biased region" description="Polar residues" evidence="7">
    <location>
        <begin position="1"/>
        <end position="14"/>
    </location>
</feature>
<proteinExistence type="inferred from homology"/>
<feature type="compositionally biased region" description="Basic residues" evidence="7">
    <location>
        <begin position="984"/>
        <end position="994"/>
    </location>
</feature>
<feature type="transmembrane region" description="Helical" evidence="8">
    <location>
        <begin position="268"/>
        <end position="285"/>
    </location>
</feature>
<dbReference type="Pfam" id="PF07690">
    <property type="entry name" value="MFS_1"/>
    <property type="match status" value="1"/>
</dbReference>
<name>A0A8H7KIP0_AGABI</name>
<dbReference type="GO" id="GO:0005886">
    <property type="term" value="C:plasma membrane"/>
    <property type="evidence" value="ECO:0007669"/>
    <property type="project" value="TreeGrafter"/>
</dbReference>
<organism evidence="10 11">
    <name type="scientific">Agaricus bisporus var. burnettii</name>
    <dbReference type="NCBI Taxonomy" id="192524"/>
    <lineage>
        <taxon>Eukaryota</taxon>
        <taxon>Fungi</taxon>
        <taxon>Dikarya</taxon>
        <taxon>Basidiomycota</taxon>
        <taxon>Agaricomycotina</taxon>
        <taxon>Agaricomycetes</taxon>
        <taxon>Agaricomycetidae</taxon>
        <taxon>Agaricales</taxon>
        <taxon>Agaricineae</taxon>
        <taxon>Agaricaceae</taxon>
        <taxon>Agaricus</taxon>
    </lineage>
</organism>
<feature type="transmembrane region" description="Helical" evidence="8">
    <location>
        <begin position="197"/>
        <end position="222"/>
    </location>
</feature>
<evidence type="ECO:0000259" key="9">
    <source>
        <dbReference type="PROSITE" id="PS50850"/>
    </source>
</evidence>
<dbReference type="Gene3D" id="1.20.1250.20">
    <property type="entry name" value="MFS general substrate transporter like domains"/>
    <property type="match status" value="1"/>
</dbReference>